<reference evidence="8" key="1">
    <citation type="journal article" date="2020" name="mSystems">
        <title>Genome- and Community-Level Interaction Insights into Carbon Utilization and Element Cycling Functions of Hydrothermarchaeota in Hydrothermal Sediment.</title>
        <authorList>
            <person name="Zhou Z."/>
            <person name="Liu Y."/>
            <person name="Xu W."/>
            <person name="Pan J."/>
            <person name="Luo Z.H."/>
            <person name="Li M."/>
        </authorList>
    </citation>
    <scope>NUCLEOTIDE SEQUENCE [LARGE SCALE GENOMIC DNA]</scope>
    <source>
        <strain evidence="8">SpSt-853</strain>
    </source>
</reference>
<comment type="pathway">
    <text evidence="6">Carbohydrate biosynthesis; gluconeogenesis.</text>
</comment>
<keyword evidence="2 6" id="KW-0312">Gluconeogenesis</keyword>
<comment type="similarity">
    <text evidence="1 6 7">Belongs to the GPI family.</text>
</comment>
<dbReference type="GO" id="GO:0006096">
    <property type="term" value="P:glycolytic process"/>
    <property type="evidence" value="ECO:0007669"/>
    <property type="project" value="UniProtKB-UniRule"/>
</dbReference>
<comment type="subcellular location">
    <subcellularLocation>
        <location evidence="6">Cytoplasm</location>
    </subcellularLocation>
</comment>
<proteinExistence type="inferred from homology"/>
<evidence type="ECO:0000256" key="7">
    <source>
        <dbReference type="RuleBase" id="RU000612"/>
    </source>
</evidence>
<dbReference type="CDD" id="cd05016">
    <property type="entry name" value="SIS_PGI_2"/>
    <property type="match status" value="1"/>
</dbReference>
<dbReference type="PRINTS" id="PR00662">
    <property type="entry name" value="G6PISOMERASE"/>
</dbReference>
<dbReference type="EMBL" id="DTKJ01000016">
    <property type="protein sequence ID" value="HGZ11046.1"/>
    <property type="molecule type" value="Genomic_DNA"/>
</dbReference>
<dbReference type="GO" id="GO:0051156">
    <property type="term" value="P:glucose 6-phosphate metabolic process"/>
    <property type="evidence" value="ECO:0007669"/>
    <property type="project" value="TreeGrafter"/>
</dbReference>
<dbReference type="GO" id="GO:0006094">
    <property type="term" value="P:gluconeogenesis"/>
    <property type="evidence" value="ECO:0007669"/>
    <property type="project" value="UniProtKB-UniRule"/>
</dbReference>
<dbReference type="GO" id="GO:0048029">
    <property type="term" value="F:monosaccharide binding"/>
    <property type="evidence" value="ECO:0007669"/>
    <property type="project" value="TreeGrafter"/>
</dbReference>
<dbReference type="PROSITE" id="PS51463">
    <property type="entry name" value="P_GLUCOSE_ISOMERASE_3"/>
    <property type="match status" value="1"/>
</dbReference>
<dbReference type="EC" id="5.3.1.9" evidence="6"/>
<accession>A0A7C5AKK1</accession>
<dbReference type="InterPro" id="IPR046348">
    <property type="entry name" value="SIS_dom_sf"/>
</dbReference>
<dbReference type="PANTHER" id="PTHR11469">
    <property type="entry name" value="GLUCOSE-6-PHOSPHATE ISOMERASE"/>
    <property type="match status" value="1"/>
</dbReference>
<feature type="active site" description="Proton donor" evidence="6">
    <location>
        <position position="306"/>
    </location>
</feature>
<dbReference type="InterPro" id="IPR035482">
    <property type="entry name" value="SIS_PGI_2"/>
</dbReference>
<dbReference type="PANTHER" id="PTHR11469:SF1">
    <property type="entry name" value="GLUCOSE-6-PHOSPHATE ISOMERASE"/>
    <property type="match status" value="1"/>
</dbReference>
<dbReference type="HAMAP" id="MF_00473">
    <property type="entry name" value="G6P_isomerase"/>
    <property type="match status" value="1"/>
</dbReference>
<evidence type="ECO:0000256" key="3">
    <source>
        <dbReference type="ARBA" id="ARBA00022490"/>
    </source>
</evidence>
<dbReference type="Pfam" id="PF00342">
    <property type="entry name" value="PGI"/>
    <property type="match status" value="1"/>
</dbReference>
<dbReference type="SUPFAM" id="SSF53697">
    <property type="entry name" value="SIS domain"/>
    <property type="match status" value="1"/>
</dbReference>
<comment type="catalytic activity">
    <reaction evidence="6 7">
        <text>alpha-D-glucose 6-phosphate = beta-D-fructose 6-phosphate</text>
        <dbReference type="Rhea" id="RHEA:11816"/>
        <dbReference type="ChEBI" id="CHEBI:57634"/>
        <dbReference type="ChEBI" id="CHEBI:58225"/>
        <dbReference type="EC" id="5.3.1.9"/>
    </reaction>
</comment>
<feature type="active site" evidence="6">
    <location>
        <position position="335"/>
    </location>
</feature>
<dbReference type="InterPro" id="IPR001672">
    <property type="entry name" value="G6P_Isomerase"/>
</dbReference>
<name>A0A7C5AKK1_9BACT</name>
<keyword evidence="5 6" id="KW-0413">Isomerase</keyword>
<dbReference type="Gene3D" id="3.40.50.10490">
    <property type="entry name" value="Glucose-6-phosphate isomerase like protein, domain 1"/>
    <property type="match status" value="2"/>
</dbReference>
<gene>
    <name evidence="6" type="primary">pgi</name>
    <name evidence="8" type="ORF">ENW48_02355</name>
</gene>
<dbReference type="FunFam" id="3.40.50.10490:FF:000016">
    <property type="entry name" value="Glucose-6-phosphate isomerase"/>
    <property type="match status" value="1"/>
</dbReference>
<keyword evidence="4 6" id="KW-0324">Glycolysis</keyword>
<dbReference type="UniPathway" id="UPA00109">
    <property type="reaction ID" value="UER00181"/>
</dbReference>
<dbReference type="UniPathway" id="UPA00138"/>
<dbReference type="GO" id="GO:0004347">
    <property type="term" value="F:glucose-6-phosphate isomerase activity"/>
    <property type="evidence" value="ECO:0007669"/>
    <property type="project" value="UniProtKB-UniRule"/>
</dbReference>
<dbReference type="CDD" id="cd05015">
    <property type="entry name" value="SIS_PGI_1"/>
    <property type="match status" value="1"/>
</dbReference>
<keyword evidence="3 6" id="KW-0963">Cytoplasm</keyword>
<comment type="function">
    <text evidence="6">Catalyzes the reversible isomerization of glucose-6-phosphate to fructose-6-phosphate.</text>
</comment>
<feature type="active site" evidence="6">
    <location>
        <position position="449"/>
    </location>
</feature>
<evidence type="ECO:0000256" key="5">
    <source>
        <dbReference type="ARBA" id="ARBA00023235"/>
    </source>
</evidence>
<dbReference type="InterPro" id="IPR035476">
    <property type="entry name" value="SIS_PGI_1"/>
</dbReference>
<protein>
    <recommendedName>
        <fullName evidence="6">Glucose-6-phosphate isomerase</fullName>
        <shortName evidence="6">GPI</shortName>
        <ecNumber evidence="6">5.3.1.9</ecNumber>
    </recommendedName>
    <alternativeName>
        <fullName evidence="6">Phosphoglucose isomerase</fullName>
        <shortName evidence="6">PGI</shortName>
    </alternativeName>
    <alternativeName>
        <fullName evidence="6">Phosphohexose isomerase</fullName>
        <shortName evidence="6">PHI</shortName>
    </alternativeName>
</protein>
<evidence type="ECO:0000256" key="6">
    <source>
        <dbReference type="HAMAP-Rule" id="MF_00473"/>
    </source>
</evidence>
<dbReference type="AlphaFoldDB" id="A0A7C5AKK1"/>
<evidence type="ECO:0000256" key="1">
    <source>
        <dbReference type="ARBA" id="ARBA00006604"/>
    </source>
</evidence>
<evidence type="ECO:0000256" key="4">
    <source>
        <dbReference type="ARBA" id="ARBA00023152"/>
    </source>
</evidence>
<comment type="caution">
    <text evidence="8">The sequence shown here is derived from an EMBL/GenBank/DDBJ whole genome shotgun (WGS) entry which is preliminary data.</text>
</comment>
<comment type="pathway">
    <text evidence="6 7">Carbohydrate degradation; glycolysis; D-glyceraldehyde 3-phosphate and glycerone phosphate from D-glucose: step 2/4.</text>
</comment>
<sequence length="481" mass="53666">MKRYQDPQWVSSQAISLDYNYVMADFVGDRGLSSAELDALTPKLARVHEDLQAGRESGRYAFLDLPYRQDDLLKPIRRLAKPLLEWCWEFVILGIGGSALGAKALHQALCHPQHNFLPVGRRKHHPGLWVLDNIDPDFVYGILDGLNLKRVAVNIISKSGTTAETLAQFLWLYRLLASRVGGEDRLRERLIITTDPVKGPLRRLVEQEGFHSLSVPPDVGGRFSVLSAVGLFPAQVVGIDVEELLAGARFMDQRLKASPPEENMAYRLAAIYYLFYREKGRPLLITMPYAANLSALADWFAQLWAESLGKRLDLAGRLVETGSTPIRAVGVTDQHSQLQLYSEGPHDKLITIWSVDRFQHTLEIPSLFDSLDDMGYLGGHTLNELFKAEETATAFNLMKSGRPNLTLTLPEVNPFTVGQLIYLLEVTTVAAGGLLGVNPLDQPGVEGGKRTACALLGRPGFEEYRREFDQTMPKLSKYVIK</sequence>
<evidence type="ECO:0000256" key="2">
    <source>
        <dbReference type="ARBA" id="ARBA00022432"/>
    </source>
</evidence>
<dbReference type="GO" id="GO:0005829">
    <property type="term" value="C:cytosol"/>
    <property type="evidence" value="ECO:0007669"/>
    <property type="project" value="TreeGrafter"/>
</dbReference>
<dbReference type="GO" id="GO:0097367">
    <property type="term" value="F:carbohydrate derivative binding"/>
    <property type="evidence" value="ECO:0007669"/>
    <property type="project" value="InterPro"/>
</dbReference>
<organism evidence="8">
    <name type="scientific">Desulfobacca acetoxidans</name>
    <dbReference type="NCBI Taxonomy" id="60893"/>
    <lineage>
        <taxon>Bacteria</taxon>
        <taxon>Pseudomonadati</taxon>
        <taxon>Thermodesulfobacteriota</taxon>
        <taxon>Desulfobaccia</taxon>
        <taxon>Desulfobaccales</taxon>
        <taxon>Desulfobaccaceae</taxon>
        <taxon>Desulfobacca</taxon>
    </lineage>
</organism>
<evidence type="ECO:0000313" key="8">
    <source>
        <dbReference type="EMBL" id="HGZ11046.1"/>
    </source>
</evidence>